<dbReference type="RefSeq" id="WP_257819736.1">
    <property type="nucleotide sequence ID" value="NZ_JABXYM010000001.1"/>
</dbReference>
<keyword evidence="1" id="KW-0812">Transmembrane</keyword>
<keyword evidence="1" id="KW-1133">Transmembrane helix</keyword>
<gene>
    <name evidence="2" type="ORF">HXA33_00760</name>
</gene>
<feature type="transmembrane region" description="Helical" evidence="1">
    <location>
        <begin position="6"/>
        <end position="34"/>
    </location>
</feature>
<feature type="transmembrane region" description="Helical" evidence="1">
    <location>
        <begin position="155"/>
        <end position="177"/>
    </location>
</feature>
<protein>
    <submittedName>
        <fullName evidence="2">DUF624 domain-containing protein</fullName>
    </submittedName>
</protein>
<reference evidence="2" key="1">
    <citation type="submission" date="2020-06" db="EMBL/GenBank/DDBJ databases">
        <title>Insight into the genomes of haloalkaliphilic bacilli from Kenyan soda lakes.</title>
        <authorList>
            <person name="Mwirichia R."/>
            <person name="Villamizar G.C."/>
            <person name="Poehlein A."/>
            <person name="Mugweru J."/>
            <person name="Kipnyargis A."/>
            <person name="Kiplimo D."/>
            <person name="Orwa P."/>
            <person name="Daniel R."/>
        </authorList>
    </citation>
    <scope>NUCLEOTIDE SEQUENCE</scope>
    <source>
        <strain evidence="2">B1096_S55</strain>
    </source>
</reference>
<keyword evidence="3" id="KW-1185">Reference proteome</keyword>
<evidence type="ECO:0000256" key="1">
    <source>
        <dbReference type="SAM" id="Phobius"/>
    </source>
</evidence>
<name>A0A9Q4AYR5_SALAG</name>
<evidence type="ECO:0000313" key="2">
    <source>
        <dbReference type="EMBL" id="MCR6095078.1"/>
    </source>
</evidence>
<comment type="caution">
    <text evidence="2">The sequence shown here is derived from an EMBL/GenBank/DDBJ whole genome shotgun (WGS) entry which is preliminary data.</text>
</comment>
<organism evidence="2 3">
    <name type="scientific">Salipaludibacillus agaradhaerens</name>
    <name type="common">Bacillus agaradhaerens</name>
    <dbReference type="NCBI Taxonomy" id="76935"/>
    <lineage>
        <taxon>Bacteria</taxon>
        <taxon>Bacillati</taxon>
        <taxon>Bacillota</taxon>
        <taxon>Bacilli</taxon>
        <taxon>Bacillales</taxon>
        <taxon>Bacillaceae</taxon>
    </lineage>
</organism>
<feature type="transmembrane region" description="Helical" evidence="1">
    <location>
        <begin position="94"/>
        <end position="117"/>
    </location>
</feature>
<dbReference type="Proteomes" id="UP001057753">
    <property type="component" value="Unassembled WGS sequence"/>
</dbReference>
<feature type="transmembrane region" description="Helical" evidence="1">
    <location>
        <begin position="129"/>
        <end position="149"/>
    </location>
</feature>
<accession>A0A9Q4AYR5</accession>
<feature type="transmembrane region" description="Helical" evidence="1">
    <location>
        <begin position="63"/>
        <end position="82"/>
    </location>
</feature>
<dbReference type="AlphaFoldDB" id="A0A9Q4AYR5"/>
<dbReference type="EMBL" id="JABXYM010000001">
    <property type="protein sequence ID" value="MCR6095078.1"/>
    <property type="molecule type" value="Genomic_DNA"/>
</dbReference>
<sequence>MRFVYINFLWALFTLCGGIIFGAFPATVAMFTVIRSFHHTNDGPISIFNLFFKSFRSAFFKSNLLNLIFMGVISVGVINLLLSSHLSGALKMVSFTGGILSLTLCIIALIVIFPIYVTLDLTLKQSLTMAIFLPFTRLTVTFLFFVTIIGLGTFFYLMPAFIFFFGMSVPAYCIHLLSNQLFKILPT</sequence>
<dbReference type="Pfam" id="PF04854">
    <property type="entry name" value="DUF624"/>
    <property type="match status" value="1"/>
</dbReference>
<evidence type="ECO:0000313" key="3">
    <source>
        <dbReference type="Proteomes" id="UP001057753"/>
    </source>
</evidence>
<proteinExistence type="predicted"/>
<dbReference type="InterPro" id="IPR006938">
    <property type="entry name" value="DUF624"/>
</dbReference>
<keyword evidence="1" id="KW-0472">Membrane</keyword>